<organism evidence="2 3">
    <name type="scientific">Anas platyrhynchos</name>
    <name type="common">Mallard</name>
    <name type="synonym">Anas boschas</name>
    <dbReference type="NCBI Taxonomy" id="8839"/>
    <lineage>
        <taxon>Eukaryota</taxon>
        <taxon>Metazoa</taxon>
        <taxon>Chordata</taxon>
        <taxon>Craniata</taxon>
        <taxon>Vertebrata</taxon>
        <taxon>Euteleostomi</taxon>
        <taxon>Archelosauria</taxon>
        <taxon>Archosauria</taxon>
        <taxon>Dinosauria</taxon>
        <taxon>Saurischia</taxon>
        <taxon>Theropoda</taxon>
        <taxon>Coelurosauria</taxon>
        <taxon>Aves</taxon>
        <taxon>Neognathae</taxon>
        <taxon>Galloanserae</taxon>
        <taxon>Anseriformes</taxon>
        <taxon>Anatidae</taxon>
        <taxon>Anatinae</taxon>
        <taxon>Anas</taxon>
    </lineage>
</organism>
<proteinExistence type="predicted"/>
<evidence type="ECO:0000313" key="3">
    <source>
        <dbReference type="Proteomes" id="UP000694400"/>
    </source>
</evidence>
<evidence type="ECO:0000256" key="1">
    <source>
        <dbReference type="SAM" id="MobiDB-lite"/>
    </source>
</evidence>
<dbReference type="Proteomes" id="UP000694400">
    <property type="component" value="Unassembled WGS sequence"/>
</dbReference>
<protein>
    <submittedName>
        <fullName evidence="2">Uncharacterized protein</fullName>
    </submittedName>
</protein>
<feature type="compositionally biased region" description="Polar residues" evidence="1">
    <location>
        <begin position="30"/>
        <end position="39"/>
    </location>
</feature>
<feature type="region of interest" description="Disordered" evidence="1">
    <location>
        <begin position="81"/>
        <end position="106"/>
    </location>
</feature>
<feature type="region of interest" description="Disordered" evidence="1">
    <location>
        <begin position="143"/>
        <end position="203"/>
    </location>
</feature>
<feature type="compositionally biased region" description="Basic and acidic residues" evidence="1">
    <location>
        <begin position="14"/>
        <end position="25"/>
    </location>
</feature>
<feature type="compositionally biased region" description="Gly residues" evidence="1">
    <location>
        <begin position="81"/>
        <end position="90"/>
    </location>
</feature>
<feature type="compositionally biased region" description="Gly residues" evidence="1">
    <location>
        <begin position="172"/>
        <end position="191"/>
    </location>
</feature>
<sequence>MLSLLAELREEVGRLRSTRESEKVELYSASPGTDASGDTSVLAGLYGPAEVRGSKESPERATLEVLLRPKLWLPGGGRLGRGGGSGGRWGRGQAPRGVGGAEGRLRWGKPLAPTSCLMTCSSAMPCGDTGGGGTWGHTHTVSPHPRGGGPCPPPGVSPSESNPYVSPPGRGDVAGWGGEKGTRGEIGGNSGEIGNCLGQGAAR</sequence>
<accession>A0A8B9ZGY9</accession>
<reference evidence="2" key="1">
    <citation type="submission" date="2025-08" db="UniProtKB">
        <authorList>
            <consortium name="Ensembl"/>
        </authorList>
    </citation>
    <scope>IDENTIFICATION</scope>
</reference>
<dbReference type="Ensembl" id="ENSAPLT00020018213.1">
    <property type="protein sequence ID" value="ENSAPLP00020016863.1"/>
    <property type="gene ID" value="ENSAPLG00020012121.1"/>
</dbReference>
<evidence type="ECO:0000313" key="2">
    <source>
        <dbReference type="Ensembl" id="ENSAPLP00020016863.1"/>
    </source>
</evidence>
<dbReference type="AlphaFoldDB" id="A0A8B9ZGY9"/>
<dbReference type="InterPro" id="IPR027408">
    <property type="entry name" value="PNPase/RNase_PH_dom_sf"/>
</dbReference>
<feature type="region of interest" description="Disordered" evidence="1">
    <location>
        <begin position="14"/>
        <end position="39"/>
    </location>
</feature>
<dbReference type="Gene3D" id="3.30.230.70">
    <property type="entry name" value="GHMP Kinase, N-terminal domain"/>
    <property type="match status" value="1"/>
</dbReference>
<name>A0A8B9ZGY9_ANAPL</name>
<reference evidence="2" key="2">
    <citation type="submission" date="2025-09" db="UniProtKB">
        <authorList>
            <consortium name="Ensembl"/>
        </authorList>
    </citation>
    <scope>IDENTIFICATION</scope>
</reference>